<keyword evidence="1" id="KW-0472">Membrane</keyword>
<dbReference type="EMBL" id="JAJATW010000019">
    <property type="protein sequence ID" value="MCB5162647.1"/>
    <property type="molecule type" value="Genomic_DNA"/>
</dbReference>
<dbReference type="AlphaFoldDB" id="A0A9X1IP99"/>
<feature type="chain" id="PRO_5040745670" evidence="2">
    <location>
        <begin position="30"/>
        <end position="123"/>
    </location>
</feature>
<keyword evidence="1" id="KW-1133">Transmembrane helix</keyword>
<dbReference type="RefSeq" id="WP_226754993.1">
    <property type="nucleotide sequence ID" value="NZ_JAJATW010000019.1"/>
</dbReference>
<organism evidence="3 4">
    <name type="scientific">Marinomonas algarum</name>
    <dbReference type="NCBI Taxonomy" id="2883105"/>
    <lineage>
        <taxon>Bacteria</taxon>
        <taxon>Pseudomonadati</taxon>
        <taxon>Pseudomonadota</taxon>
        <taxon>Gammaproteobacteria</taxon>
        <taxon>Oceanospirillales</taxon>
        <taxon>Oceanospirillaceae</taxon>
        <taxon>Marinomonas</taxon>
    </lineage>
</organism>
<feature type="signal peptide" evidence="2">
    <location>
        <begin position="1"/>
        <end position="29"/>
    </location>
</feature>
<comment type="caution">
    <text evidence="3">The sequence shown here is derived from an EMBL/GenBank/DDBJ whole genome shotgun (WGS) entry which is preliminary data.</text>
</comment>
<evidence type="ECO:0000256" key="1">
    <source>
        <dbReference type="SAM" id="Phobius"/>
    </source>
</evidence>
<feature type="transmembrane region" description="Helical" evidence="1">
    <location>
        <begin position="78"/>
        <end position="98"/>
    </location>
</feature>
<dbReference type="InterPro" id="IPR059173">
    <property type="entry name" value="TraA_dom"/>
</dbReference>
<protein>
    <submittedName>
        <fullName evidence="3">Conjugal transfer protein TraA</fullName>
    </submittedName>
</protein>
<feature type="transmembrane region" description="Helical" evidence="1">
    <location>
        <begin position="50"/>
        <end position="71"/>
    </location>
</feature>
<proteinExistence type="predicted"/>
<dbReference type="NCBIfam" id="NF041281">
    <property type="entry name" value="TraA_gammapb"/>
    <property type="match status" value="1"/>
</dbReference>
<evidence type="ECO:0000313" key="3">
    <source>
        <dbReference type="EMBL" id="MCB5162647.1"/>
    </source>
</evidence>
<name>A0A9X1IP99_9GAMM</name>
<keyword evidence="4" id="KW-1185">Reference proteome</keyword>
<sequence length="123" mass="12481">MSVFKTAKNVMKSPGAVSLSLMAVSLAFAGDAFAGTDGTEFNEVWETLKGWTTGTLGKIVAGAMILVGIIGGIARQSLMAFAIGIAGGMGLSYAPNIIETIVSSTLEKAPSVIPLASQIANGM</sequence>
<reference evidence="3" key="1">
    <citation type="submission" date="2021-10" db="EMBL/GenBank/DDBJ databases">
        <title>Marinomonas pontica sp. nov., isolated from the Black Sea.</title>
        <authorList>
            <person name="Zhao L.-H."/>
            <person name="Xue J.-H."/>
        </authorList>
    </citation>
    <scope>NUCLEOTIDE SEQUENCE</scope>
    <source>
        <strain evidence="3">E8</strain>
    </source>
</reference>
<keyword evidence="1" id="KW-0812">Transmembrane</keyword>
<evidence type="ECO:0000313" key="4">
    <source>
        <dbReference type="Proteomes" id="UP001139095"/>
    </source>
</evidence>
<dbReference type="Proteomes" id="UP001139095">
    <property type="component" value="Unassembled WGS sequence"/>
</dbReference>
<evidence type="ECO:0000256" key="2">
    <source>
        <dbReference type="SAM" id="SignalP"/>
    </source>
</evidence>
<gene>
    <name evidence="3" type="ORF">LG368_12155</name>
</gene>
<accession>A0A9X1IP99</accession>
<keyword evidence="2" id="KW-0732">Signal</keyword>